<sequence>MLSHLSFVPSEGHVSISELLEESNFLRASGQLLKMGDN</sequence>
<reference evidence="1 2" key="1">
    <citation type="submission" date="2024-04" db="EMBL/GenBank/DDBJ databases">
        <authorList>
            <person name="Rising A."/>
            <person name="Reimegard J."/>
            <person name="Sonavane S."/>
            <person name="Akerstrom W."/>
            <person name="Nylinder S."/>
            <person name="Hedman E."/>
            <person name="Kallberg Y."/>
        </authorList>
    </citation>
    <scope>NUCLEOTIDE SEQUENCE [LARGE SCALE GENOMIC DNA]</scope>
</reference>
<keyword evidence="2" id="KW-1185">Reference proteome</keyword>
<dbReference type="Proteomes" id="UP001497382">
    <property type="component" value="Unassembled WGS sequence"/>
</dbReference>
<accession>A0AAV2AYZ5</accession>
<evidence type="ECO:0000313" key="1">
    <source>
        <dbReference type="EMBL" id="CAL1288954.1"/>
    </source>
</evidence>
<comment type="caution">
    <text evidence="1">The sequence shown here is derived from an EMBL/GenBank/DDBJ whole genome shotgun (WGS) entry which is preliminary data.</text>
</comment>
<evidence type="ECO:0000313" key="2">
    <source>
        <dbReference type="Proteomes" id="UP001497382"/>
    </source>
</evidence>
<protein>
    <submittedName>
        <fullName evidence="1">Uncharacterized protein</fullName>
    </submittedName>
</protein>
<gene>
    <name evidence="1" type="ORF">LARSCL_LOCUS15655</name>
</gene>
<proteinExistence type="predicted"/>
<dbReference type="AlphaFoldDB" id="A0AAV2AYZ5"/>
<organism evidence="1 2">
    <name type="scientific">Larinioides sclopetarius</name>
    <dbReference type="NCBI Taxonomy" id="280406"/>
    <lineage>
        <taxon>Eukaryota</taxon>
        <taxon>Metazoa</taxon>
        <taxon>Ecdysozoa</taxon>
        <taxon>Arthropoda</taxon>
        <taxon>Chelicerata</taxon>
        <taxon>Arachnida</taxon>
        <taxon>Araneae</taxon>
        <taxon>Araneomorphae</taxon>
        <taxon>Entelegynae</taxon>
        <taxon>Araneoidea</taxon>
        <taxon>Araneidae</taxon>
        <taxon>Larinioides</taxon>
    </lineage>
</organism>
<dbReference type="EMBL" id="CAXIEN010000240">
    <property type="protein sequence ID" value="CAL1288954.1"/>
    <property type="molecule type" value="Genomic_DNA"/>
</dbReference>
<name>A0AAV2AYZ5_9ARAC</name>